<keyword evidence="4" id="KW-1185">Reference proteome</keyword>
<dbReference type="InterPro" id="IPR048342">
    <property type="entry name" value="DUF1285_C"/>
</dbReference>
<dbReference type="Gene3D" id="3.10.540.10">
    <property type="entry name" value="duf1285 like domain"/>
    <property type="match status" value="1"/>
</dbReference>
<dbReference type="Pfam" id="PF21028">
    <property type="entry name" value="DUF1285_C"/>
    <property type="match status" value="1"/>
</dbReference>
<comment type="caution">
    <text evidence="3">The sequence shown here is derived from an EMBL/GenBank/DDBJ whole genome shotgun (WGS) entry which is preliminary data.</text>
</comment>
<dbReference type="Pfam" id="PF06938">
    <property type="entry name" value="DUF1285_N"/>
    <property type="match status" value="1"/>
</dbReference>
<evidence type="ECO:0000259" key="1">
    <source>
        <dbReference type="Pfam" id="PF06938"/>
    </source>
</evidence>
<protein>
    <submittedName>
        <fullName evidence="3">Proteophosphoglycan</fullName>
    </submittedName>
</protein>
<dbReference type="Proteomes" id="UP000030988">
    <property type="component" value="Unassembled WGS sequence"/>
</dbReference>
<evidence type="ECO:0000313" key="4">
    <source>
        <dbReference type="Proteomes" id="UP000030988"/>
    </source>
</evidence>
<dbReference type="STRING" id="1572751.PK98_06655"/>
<dbReference type="InterPro" id="IPR048341">
    <property type="entry name" value="DUF1285_N"/>
</dbReference>
<dbReference type="Gene3D" id="2.30.270.10">
    <property type="entry name" value="duf1285 protein"/>
    <property type="match status" value="1"/>
</dbReference>
<dbReference type="InterPro" id="IPR023361">
    <property type="entry name" value="DUF1285_beta_roll_sf"/>
</dbReference>
<feature type="domain" description="DUF1285" evidence="1">
    <location>
        <begin position="16"/>
        <end position="83"/>
    </location>
</feature>
<dbReference type="EMBL" id="JTDN01000001">
    <property type="protein sequence ID" value="KHL26813.1"/>
    <property type="molecule type" value="Genomic_DNA"/>
</dbReference>
<proteinExistence type="predicted"/>
<dbReference type="PIRSF" id="PIRSF029557">
    <property type="entry name" value="UCP029557"/>
    <property type="match status" value="1"/>
</dbReference>
<sequence length="172" mass="18942">MTSPDDLLHHAARPLPPVDRWQPAETIDSQMRIDAAGHWFYQDSPIQRPAMVRAFSTLLLRDADGQHWLMTPQCRQSIAVQDAAFMAVDVVQEGAVLVFRLNTGDRIEAGPDHPLRAAGTAAAPALYLAVRHGCEARLDRATWLQLADLAEEAVDGSFHVTSHGMRFALEPA</sequence>
<organism evidence="3 4">
    <name type="scientific">Croceibacterium mercuriale</name>
    <dbReference type="NCBI Taxonomy" id="1572751"/>
    <lineage>
        <taxon>Bacteria</taxon>
        <taxon>Pseudomonadati</taxon>
        <taxon>Pseudomonadota</taxon>
        <taxon>Alphaproteobacteria</taxon>
        <taxon>Sphingomonadales</taxon>
        <taxon>Erythrobacteraceae</taxon>
        <taxon>Croceibacterium</taxon>
    </lineage>
</organism>
<reference evidence="3 4" key="1">
    <citation type="submission" date="2014-11" db="EMBL/GenBank/DDBJ databases">
        <title>Draft genome sequence of Kirrobacter mercurialis.</title>
        <authorList>
            <person name="Coil D.A."/>
            <person name="Eisen J.A."/>
        </authorList>
    </citation>
    <scope>NUCLEOTIDE SEQUENCE [LARGE SCALE GENOMIC DNA]</scope>
    <source>
        <strain evidence="3 4">Coronado</strain>
    </source>
</reference>
<name>A0A0B2BZ01_9SPHN</name>
<gene>
    <name evidence="3" type="ORF">PK98_06655</name>
</gene>
<evidence type="ECO:0000313" key="3">
    <source>
        <dbReference type="EMBL" id="KHL26813.1"/>
    </source>
</evidence>
<dbReference type="RefSeq" id="WP_039096345.1">
    <property type="nucleotide sequence ID" value="NZ_JTDN01000001.1"/>
</dbReference>
<dbReference type="AlphaFoldDB" id="A0A0B2BZ01"/>
<accession>A0A0B2BZ01</accession>
<feature type="domain" description="DUF1285" evidence="2">
    <location>
        <begin position="84"/>
        <end position="169"/>
    </location>
</feature>
<evidence type="ECO:0000259" key="2">
    <source>
        <dbReference type="Pfam" id="PF21028"/>
    </source>
</evidence>
<dbReference type="InterPro" id="IPR010707">
    <property type="entry name" value="DUF1285"/>
</dbReference>